<accession>A0ACB8YYV9</accession>
<proteinExistence type="predicted"/>
<name>A0ACB8YYV9_CICIN</name>
<keyword evidence="2" id="KW-1185">Reference proteome</keyword>
<evidence type="ECO:0000313" key="2">
    <source>
        <dbReference type="Proteomes" id="UP001055811"/>
    </source>
</evidence>
<reference evidence="2" key="1">
    <citation type="journal article" date="2022" name="Mol. Ecol. Resour.">
        <title>The genomes of chicory, endive, great burdock and yacon provide insights into Asteraceae palaeo-polyploidization history and plant inulin production.</title>
        <authorList>
            <person name="Fan W."/>
            <person name="Wang S."/>
            <person name="Wang H."/>
            <person name="Wang A."/>
            <person name="Jiang F."/>
            <person name="Liu H."/>
            <person name="Zhao H."/>
            <person name="Xu D."/>
            <person name="Zhang Y."/>
        </authorList>
    </citation>
    <scope>NUCLEOTIDE SEQUENCE [LARGE SCALE GENOMIC DNA]</scope>
    <source>
        <strain evidence="2">cv. Punajuju</strain>
    </source>
</reference>
<sequence>MCTRIGVNYMLYIPVEPMTQRRTLTVIPLPFVPHPSLTSRSIRICASSISPSSLQLWRHLIRRTASSALHPSDCFSDSISKCFVNIGLDSQVYQSGYGLSDSIFGTAFRLRLLHQTADCISDNLCARCGVGSACVDLIRPEYQIEGNIEIEDGLGFDQMIERLYIWACIDDPLNPAIALISIEVEIAVDYRLTTTLEVFQQATTVEIDLEVMKFTALCCIVVVVQ</sequence>
<reference evidence="1 2" key="2">
    <citation type="journal article" date="2022" name="Mol. Ecol. Resour.">
        <title>The genomes of chicory, endive, great burdock and yacon provide insights into Asteraceae paleo-polyploidization history and plant inulin production.</title>
        <authorList>
            <person name="Fan W."/>
            <person name="Wang S."/>
            <person name="Wang H."/>
            <person name="Wang A."/>
            <person name="Jiang F."/>
            <person name="Liu H."/>
            <person name="Zhao H."/>
            <person name="Xu D."/>
            <person name="Zhang Y."/>
        </authorList>
    </citation>
    <scope>NUCLEOTIDE SEQUENCE [LARGE SCALE GENOMIC DNA]</scope>
    <source>
        <strain evidence="2">cv. Punajuju</strain>
        <tissue evidence="1">Leaves</tissue>
    </source>
</reference>
<comment type="caution">
    <text evidence="1">The sequence shown here is derived from an EMBL/GenBank/DDBJ whole genome shotgun (WGS) entry which is preliminary data.</text>
</comment>
<dbReference type="Proteomes" id="UP001055811">
    <property type="component" value="Linkage Group LG09"/>
</dbReference>
<organism evidence="1 2">
    <name type="scientific">Cichorium intybus</name>
    <name type="common">Chicory</name>
    <dbReference type="NCBI Taxonomy" id="13427"/>
    <lineage>
        <taxon>Eukaryota</taxon>
        <taxon>Viridiplantae</taxon>
        <taxon>Streptophyta</taxon>
        <taxon>Embryophyta</taxon>
        <taxon>Tracheophyta</taxon>
        <taxon>Spermatophyta</taxon>
        <taxon>Magnoliopsida</taxon>
        <taxon>eudicotyledons</taxon>
        <taxon>Gunneridae</taxon>
        <taxon>Pentapetalae</taxon>
        <taxon>asterids</taxon>
        <taxon>campanulids</taxon>
        <taxon>Asterales</taxon>
        <taxon>Asteraceae</taxon>
        <taxon>Cichorioideae</taxon>
        <taxon>Cichorieae</taxon>
        <taxon>Cichoriinae</taxon>
        <taxon>Cichorium</taxon>
    </lineage>
</organism>
<dbReference type="EMBL" id="CM042017">
    <property type="protein sequence ID" value="KAI3690553.1"/>
    <property type="molecule type" value="Genomic_DNA"/>
</dbReference>
<evidence type="ECO:0000313" key="1">
    <source>
        <dbReference type="EMBL" id="KAI3690553.1"/>
    </source>
</evidence>
<gene>
    <name evidence="1" type="ORF">L2E82_48642</name>
</gene>
<protein>
    <submittedName>
        <fullName evidence="1">Uncharacterized protein</fullName>
    </submittedName>
</protein>